<feature type="signal peptide" evidence="1">
    <location>
        <begin position="1"/>
        <end position="30"/>
    </location>
</feature>
<dbReference type="EMBL" id="JACHXH010000017">
    <property type="protein sequence ID" value="MBB3136893.1"/>
    <property type="molecule type" value="Genomic_DNA"/>
</dbReference>
<dbReference type="Proteomes" id="UP000518315">
    <property type="component" value="Unassembled WGS sequence"/>
</dbReference>
<evidence type="ECO:0000256" key="1">
    <source>
        <dbReference type="SAM" id="SignalP"/>
    </source>
</evidence>
<evidence type="ECO:0008006" key="6">
    <source>
        <dbReference type="Google" id="ProtNLM"/>
    </source>
</evidence>
<dbReference type="EMBL" id="RJJT01000016">
    <property type="protein sequence ID" value="RSB66991.1"/>
    <property type="molecule type" value="Genomic_DNA"/>
</dbReference>
<reference evidence="2 5" key="2">
    <citation type="submission" date="2020-08" db="EMBL/GenBank/DDBJ databases">
        <title>Genomic Encyclopedia of Type Strains, Phase III (KMG-III): the genomes of soil and plant-associated and newly described type strains.</title>
        <authorList>
            <person name="Whitman W."/>
        </authorList>
    </citation>
    <scope>NUCLEOTIDE SEQUENCE [LARGE SCALE GENOMIC DNA]</scope>
    <source>
        <strain evidence="2 5">CECT 4113</strain>
    </source>
</reference>
<evidence type="ECO:0000313" key="3">
    <source>
        <dbReference type="EMBL" id="RSB66991.1"/>
    </source>
</evidence>
<dbReference type="AlphaFoldDB" id="A0A3R9C2A1"/>
<evidence type="ECO:0000313" key="4">
    <source>
        <dbReference type="Proteomes" id="UP000277279"/>
    </source>
</evidence>
<protein>
    <recommendedName>
        <fullName evidence="6">Lectin-like protein BA14k</fullName>
    </recommendedName>
</protein>
<name>A0A3R9C2A1_9HYPH</name>
<sequence>MSVLHKTMATGLIALTFAGASLATATTADARPRDAFWGGLAAGVVGGALLSEAARPAYPVYPAYPAYPTYRAYPVYRTYYRPSYCHLEWRHDDWGDPYRVKVCTE</sequence>
<gene>
    <name evidence="3" type="ORF">EFD55_22600</name>
    <name evidence="2" type="ORF">FHS26_004650</name>
</gene>
<dbReference type="RefSeq" id="WP_125847527.1">
    <property type="nucleotide sequence ID" value="NZ_JACHXH010000017.1"/>
</dbReference>
<comment type="caution">
    <text evidence="3">The sequence shown here is derived from an EMBL/GenBank/DDBJ whole genome shotgun (WGS) entry which is preliminary data.</text>
</comment>
<evidence type="ECO:0000313" key="5">
    <source>
        <dbReference type="Proteomes" id="UP000518315"/>
    </source>
</evidence>
<keyword evidence="1" id="KW-0732">Signal</keyword>
<reference evidence="3 4" key="1">
    <citation type="submission" date="2018-11" db="EMBL/GenBank/DDBJ databases">
        <authorList>
            <person name="Huo Y."/>
        </authorList>
    </citation>
    <scope>NUCLEOTIDE SEQUENCE [LARGE SCALE GENOMIC DNA]</scope>
    <source>
        <strain evidence="3 4">DSM 30132</strain>
    </source>
</reference>
<dbReference type="Proteomes" id="UP000277279">
    <property type="component" value="Unassembled WGS sequence"/>
</dbReference>
<proteinExistence type="predicted"/>
<organism evidence="3 4">
    <name type="scientific">Rhizobium pisi</name>
    <dbReference type="NCBI Taxonomy" id="574561"/>
    <lineage>
        <taxon>Bacteria</taxon>
        <taxon>Pseudomonadati</taxon>
        <taxon>Pseudomonadota</taxon>
        <taxon>Alphaproteobacteria</taxon>
        <taxon>Hyphomicrobiales</taxon>
        <taxon>Rhizobiaceae</taxon>
        <taxon>Rhizobium/Agrobacterium group</taxon>
        <taxon>Rhizobium</taxon>
    </lineage>
</organism>
<evidence type="ECO:0000313" key="2">
    <source>
        <dbReference type="EMBL" id="MBB3136893.1"/>
    </source>
</evidence>
<keyword evidence="5" id="KW-1185">Reference proteome</keyword>
<feature type="chain" id="PRO_5044600168" description="Lectin-like protein BA14k" evidence="1">
    <location>
        <begin position="31"/>
        <end position="105"/>
    </location>
</feature>
<accession>A0A3R9C2A1</accession>